<keyword evidence="1" id="KW-0139">CF(1)</keyword>
<protein>
    <recommendedName>
        <fullName evidence="2">ATP synthase F1 complex delta/epsilon subunit N-terminal domain-containing protein</fullName>
    </recommendedName>
</protein>
<organism evidence="3 4">
    <name type="scientific">candidate division WWE3 bacterium</name>
    <dbReference type="NCBI Taxonomy" id="2053526"/>
    <lineage>
        <taxon>Bacteria</taxon>
        <taxon>Katanobacteria</taxon>
    </lineage>
</organism>
<dbReference type="GO" id="GO:0045259">
    <property type="term" value="C:proton-transporting ATP synthase complex"/>
    <property type="evidence" value="ECO:0007669"/>
    <property type="project" value="UniProtKB-KW"/>
</dbReference>
<evidence type="ECO:0000256" key="1">
    <source>
        <dbReference type="ARBA" id="ARBA00023196"/>
    </source>
</evidence>
<evidence type="ECO:0000259" key="2">
    <source>
        <dbReference type="Pfam" id="PF02823"/>
    </source>
</evidence>
<dbReference type="InterPro" id="IPR020546">
    <property type="entry name" value="ATP_synth_F1_dsu/esu_N"/>
</dbReference>
<dbReference type="SUPFAM" id="SSF51344">
    <property type="entry name" value="Epsilon subunit of F1F0-ATP synthase N-terminal domain"/>
    <property type="match status" value="1"/>
</dbReference>
<accession>A0A955IWZ0</accession>
<evidence type="ECO:0000313" key="4">
    <source>
        <dbReference type="Proteomes" id="UP000714817"/>
    </source>
</evidence>
<dbReference type="Gene3D" id="2.60.15.10">
    <property type="entry name" value="F0F1 ATP synthase delta/epsilon subunit, N-terminal"/>
    <property type="match status" value="1"/>
</dbReference>
<dbReference type="Proteomes" id="UP000714817">
    <property type="component" value="Unassembled WGS sequence"/>
</dbReference>
<reference evidence="3" key="1">
    <citation type="submission" date="2020-04" db="EMBL/GenBank/DDBJ databases">
        <authorList>
            <person name="Zhang T."/>
        </authorList>
    </citation>
    <scope>NUCLEOTIDE SEQUENCE</scope>
    <source>
        <strain evidence="3">HKST-UBA80</strain>
    </source>
</reference>
<dbReference type="InterPro" id="IPR036771">
    <property type="entry name" value="ATPsynth_dsu/esu_N"/>
</dbReference>
<dbReference type="GO" id="GO:0015986">
    <property type="term" value="P:proton motive force-driven ATP synthesis"/>
    <property type="evidence" value="ECO:0007669"/>
    <property type="project" value="InterPro"/>
</dbReference>
<dbReference type="Pfam" id="PF02823">
    <property type="entry name" value="ATP-synt_DE_N"/>
    <property type="match status" value="1"/>
</dbReference>
<evidence type="ECO:0000313" key="3">
    <source>
        <dbReference type="EMBL" id="MCA9302000.1"/>
    </source>
</evidence>
<sequence>MISVQIVSKKRLIYQGKATSVTSKNRVGEFDILEQHANFITLMEDYVILNHKTNAEQVYELKSGLLVAENNKVAIFVEE</sequence>
<comment type="caution">
    <text evidence="3">The sequence shown here is derived from an EMBL/GenBank/DDBJ whole genome shotgun (WGS) entry which is preliminary data.</text>
</comment>
<reference evidence="3" key="2">
    <citation type="journal article" date="2021" name="Microbiome">
        <title>Successional dynamics and alternative stable states in a saline activated sludge microbial community over 9 years.</title>
        <authorList>
            <person name="Wang Y."/>
            <person name="Ye J."/>
            <person name="Ju F."/>
            <person name="Liu L."/>
            <person name="Boyd J.A."/>
            <person name="Deng Y."/>
            <person name="Parks D.H."/>
            <person name="Jiang X."/>
            <person name="Yin X."/>
            <person name="Woodcroft B.J."/>
            <person name="Tyson G.W."/>
            <person name="Hugenholtz P."/>
            <person name="Polz M.F."/>
            <person name="Zhang T."/>
        </authorList>
    </citation>
    <scope>NUCLEOTIDE SEQUENCE</scope>
    <source>
        <strain evidence="3">HKST-UBA80</strain>
    </source>
</reference>
<dbReference type="AlphaFoldDB" id="A0A955IWZ0"/>
<feature type="domain" description="ATP synthase F1 complex delta/epsilon subunit N-terminal" evidence="2">
    <location>
        <begin position="3"/>
        <end position="78"/>
    </location>
</feature>
<proteinExistence type="predicted"/>
<name>A0A955IWZ0_UNCKA</name>
<keyword evidence="1" id="KW-0066">ATP synthesis</keyword>
<dbReference type="EMBL" id="JAGQNY010000004">
    <property type="protein sequence ID" value="MCA9302000.1"/>
    <property type="molecule type" value="Genomic_DNA"/>
</dbReference>
<gene>
    <name evidence="3" type="ORF">KDA10_01370</name>
</gene>